<dbReference type="Proteomes" id="UP000192596">
    <property type="component" value="Unassembled WGS sequence"/>
</dbReference>
<proteinExistence type="predicted"/>
<sequence length="68" mass="7935">MLLYITKIDLAFSSAVQQSKRLRQNSFLQADDKMFFTSLEKAEWIFDFPFTPTTYPNRRNGVETVPPS</sequence>
<dbReference type="AlphaFoldDB" id="A0A1V8T5E9"/>
<comment type="caution">
    <text evidence="1">The sequence shown here is derived from an EMBL/GenBank/DDBJ whole genome shotgun (WGS) entry which is preliminary data.</text>
</comment>
<name>A0A1V8T5E9_9PEZI</name>
<evidence type="ECO:0000313" key="1">
    <source>
        <dbReference type="EMBL" id="OQO06637.1"/>
    </source>
</evidence>
<reference evidence="2" key="1">
    <citation type="submission" date="2017-03" db="EMBL/GenBank/DDBJ databases">
        <title>Genomes of endolithic fungi from Antarctica.</title>
        <authorList>
            <person name="Coleine C."/>
            <person name="Masonjones S."/>
            <person name="Stajich J.E."/>
        </authorList>
    </citation>
    <scope>NUCLEOTIDE SEQUENCE [LARGE SCALE GENOMIC DNA]</scope>
    <source>
        <strain evidence="2">CCFEE 5527</strain>
    </source>
</reference>
<keyword evidence="2" id="KW-1185">Reference proteome</keyword>
<gene>
    <name evidence="1" type="ORF">B0A48_08424</name>
</gene>
<dbReference type="InParanoid" id="A0A1V8T5E9"/>
<organism evidence="1 2">
    <name type="scientific">Cryoendolithus antarcticus</name>
    <dbReference type="NCBI Taxonomy" id="1507870"/>
    <lineage>
        <taxon>Eukaryota</taxon>
        <taxon>Fungi</taxon>
        <taxon>Dikarya</taxon>
        <taxon>Ascomycota</taxon>
        <taxon>Pezizomycotina</taxon>
        <taxon>Dothideomycetes</taxon>
        <taxon>Dothideomycetidae</taxon>
        <taxon>Cladosporiales</taxon>
        <taxon>Cladosporiaceae</taxon>
        <taxon>Cryoendolithus</taxon>
    </lineage>
</organism>
<protein>
    <submittedName>
        <fullName evidence="1">Uncharacterized protein</fullName>
    </submittedName>
</protein>
<evidence type="ECO:0000313" key="2">
    <source>
        <dbReference type="Proteomes" id="UP000192596"/>
    </source>
</evidence>
<dbReference type="EMBL" id="NAJO01000016">
    <property type="protein sequence ID" value="OQO06637.1"/>
    <property type="molecule type" value="Genomic_DNA"/>
</dbReference>
<accession>A0A1V8T5E9</accession>